<evidence type="ECO:0000313" key="2">
    <source>
        <dbReference type="EMBL" id="AXE24986.1"/>
    </source>
</evidence>
<dbReference type="OrthoDB" id="4337674at2"/>
<reference evidence="2 3" key="1">
    <citation type="submission" date="2018-01" db="EMBL/GenBank/DDBJ databases">
        <title>Draft genome Sequence of streptomyces globosus LZH-48.</title>
        <authorList>
            <person name="Ran K."/>
            <person name="Li Z."/>
            <person name="Wei S."/>
            <person name="Dong R."/>
        </authorList>
    </citation>
    <scope>NUCLEOTIDE SEQUENCE [LARGE SCALE GENOMIC DNA]</scope>
    <source>
        <strain evidence="2 3">LZH-48</strain>
    </source>
</reference>
<feature type="region of interest" description="Disordered" evidence="1">
    <location>
        <begin position="1"/>
        <end position="97"/>
    </location>
</feature>
<keyword evidence="3" id="KW-1185">Reference proteome</keyword>
<proteinExistence type="predicted"/>
<name>A0A344U265_9ACTN</name>
<feature type="compositionally biased region" description="Low complexity" evidence="1">
    <location>
        <begin position="1"/>
        <end position="11"/>
    </location>
</feature>
<dbReference type="EMBL" id="CP030862">
    <property type="protein sequence ID" value="AXE24986.1"/>
    <property type="molecule type" value="Genomic_DNA"/>
</dbReference>
<dbReference type="Proteomes" id="UP000252004">
    <property type="component" value="Chromosome"/>
</dbReference>
<dbReference type="KEGG" id="sgz:C0216_17390"/>
<organism evidence="2 3">
    <name type="scientific">Streptomyces globosus</name>
    <dbReference type="NCBI Taxonomy" id="68209"/>
    <lineage>
        <taxon>Bacteria</taxon>
        <taxon>Bacillati</taxon>
        <taxon>Actinomycetota</taxon>
        <taxon>Actinomycetes</taxon>
        <taxon>Kitasatosporales</taxon>
        <taxon>Streptomycetaceae</taxon>
        <taxon>Streptomyces</taxon>
    </lineage>
</organism>
<evidence type="ECO:0000313" key="3">
    <source>
        <dbReference type="Proteomes" id="UP000252004"/>
    </source>
</evidence>
<dbReference type="RefSeq" id="WP_114056174.1">
    <property type="nucleotide sequence ID" value="NZ_CP030862.1"/>
</dbReference>
<accession>A0A344U265</accession>
<evidence type="ECO:0000256" key="1">
    <source>
        <dbReference type="SAM" id="MobiDB-lite"/>
    </source>
</evidence>
<feature type="compositionally biased region" description="Low complexity" evidence="1">
    <location>
        <begin position="62"/>
        <end position="77"/>
    </location>
</feature>
<sequence>MDTADTADTADGSPARTREAGPAPLQLPDEGAMVDEHGRPPGAPSRRGTGSTAPPADPERYAAANAGPGPPTALERPAPADPPDPPVHPARARPRAR</sequence>
<protein>
    <submittedName>
        <fullName evidence="2">Uncharacterized protein</fullName>
    </submittedName>
</protein>
<gene>
    <name evidence="2" type="ORF">C0216_17390</name>
</gene>
<dbReference type="AlphaFoldDB" id="A0A344U265"/>
<feature type="compositionally biased region" description="Pro residues" evidence="1">
    <location>
        <begin position="79"/>
        <end position="88"/>
    </location>
</feature>